<feature type="transmembrane region" description="Helical" evidence="8">
    <location>
        <begin position="285"/>
        <end position="305"/>
    </location>
</feature>
<dbReference type="GO" id="GO:0015293">
    <property type="term" value="F:symporter activity"/>
    <property type="evidence" value="ECO:0007669"/>
    <property type="project" value="UniProtKB-KW"/>
</dbReference>
<keyword evidence="4 8" id="KW-0812">Transmembrane</keyword>
<geneLocation type="plasmid" evidence="10">
    <name>unnamed4</name>
</geneLocation>
<dbReference type="OrthoDB" id="6766492at2"/>
<feature type="transmembrane region" description="Helical" evidence="8">
    <location>
        <begin position="196"/>
        <end position="215"/>
    </location>
</feature>
<dbReference type="GO" id="GO:0005886">
    <property type="term" value="C:plasma membrane"/>
    <property type="evidence" value="ECO:0007669"/>
    <property type="project" value="UniProtKB-SubCell"/>
</dbReference>
<dbReference type="EMBL" id="CP038639">
    <property type="protein sequence ID" value="QBY56479.1"/>
    <property type="molecule type" value="Genomic_DNA"/>
</dbReference>
<protein>
    <submittedName>
        <fullName evidence="10">MFS transporter</fullName>
    </submittedName>
</protein>
<dbReference type="Pfam" id="PF00083">
    <property type="entry name" value="Sugar_tr"/>
    <property type="match status" value="2"/>
</dbReference>
<feature type="transmembrane region" description="Helical" evidence="8">
    <location>
        <begin position="408"/>
        <end position="426"/>
    </location>
</feature>
<evidence type="ECO:0000256" key="3">
    <source>
        <dbReference type="ARBA" id="ARBA00022475"/>
    </source>
</evidence>
<evidence type="ECO:0000313" key="11">
    <source>
        <dbReference type="Proteomes" id="UP000295294"/>
    </source>
</evidence>
<dbReference type="KEGG" id="cox:E0W60_34925"/>
<evidence type="ECO:0000259" key="9">
    <source>
        <dbReference type="PROSITE" id="PS50850"/>
    </source>
</evidence>
<evidence type="ECO:0000256" key="5">
    <source>
        <dbReference type="ARBA" id="ARBA00022847"/>
    </source>
</evidence>
<dbReference type="Proteomes" id="UP000295294">
    <property type="component" value="Plasmid unnamed4"/>
</dbReference>
<keyword evidence="7 8" id="KW-0472">Membrane</keyword>
<accession>A0A4P7LNN7</accession>
<evidence type="ECO:0000256" key="1">
    <source>
        <dbReference type="ARBA" id="ARBA00004651"/>
    </source>
</evidence>
<gene>
    <name evidence="10" type="ORF">E0W60_34925</name>
</gene>
<dbReference type="SUPFAM" id="SSF103473">
    <property type="entry name" value="MFS general substrate transporter"/>
    <property type="match status" value="1"/>
</dbReference>
<dbReference type="FunFam" id="1.20.1250.20:FF:000001">
    <property type="entry name" value="Dicarboxylate MFS transporter"/>
    <property type="match status" value="1"/>
</dbReference>
<evidence type="ECO:0000313" key="10">
    <source>
        <dbReference type="EMBL" id="QBY56479.1"/>
    </source>
</evidence>
<dbReference type="InterPro" id="IPR036259">
    <property type="entry name" value="MFS_trans_sf"/>
</dbReference>
<keyword evidence="2" id="KW-0813">Transport</keyword>
<feature type="transmembrane region" description="Helical" evidence="8">
    <location>
        <begin position="96"/>
        <end position="114"/>
    </location>
</feature>
<dbReference type="InterPro" id="IPR051084">
    <property type="entry name" value="H+-coupled_symporters"/>
</dbReference>
<evidence type="ECO:0000256" key="4">
    <source>
        <dbReference type="ARBA" id="ARBA00022692"/>
    </source>
</evidence>
<feature type="transmembrane region" description="Helical" evidence="8">
    <location>
        <begin position="120"/>
        <end position="140"/>
    </location>
</feature>
<name>A0A4P7LNN7_9BURK</name>
<dbReference type="PANTHER" id="PTHR43528:SF1">
    <property type="entry name" value="ALPHA-KETOGLUTARATE PERMEASE"/>
    <property type="match status" value="1"/>
</dbReference>
<feature type="transmembrane region" description="Helical" evidence="8">
    <location>
        <begin position="161"/>
        <end position="184"/>
    </location>
</feature>
<evidence type="ECO:0000256" key="2">
    <source>
        <dbReference type="ARBA" id="ARBA00022448"/>
    </source>
</evidence>
<feature type="transmembrane region" description="Helical" evidence="8">
    <location>
        <begin position="317"/>
        <end position="335"/>
    </location>
</feature>
<dbReference type="InterPro" id="IPR005828">
    <property type="entry name" value="MFS_sugar_transport-like"/>
</dbReference>
<feature type="transmembrane region" description="Helical" evidence="8">
    <location>
        <begin position="61"/>
        <end position="84"/>
    </location>
</feature>
<reference evidence="10 11" key="1">
    <citation type="submission" date="2019-03" db="EMBL/GenBank/DDBJ databases">
        <title>Efficiently degradation of phenoxyalkanoic acid herbicides by Cupriavidus oxalaticus strain X32.</title>
        <authorList>
            <person name="Sheng X."/>
        </authorList>
    </citation>
    <scope>NUCLEOTIDE SEQUENCE [LARGE SCALE GENOMIC DNA]</scope>
    <source>
        <strain evidence="10 11">X32</strain>
        <plasmid evidence="10 11">unnamed4</plasmid>
    </source>
</reference>
<feature type="transmembrane region" description="Helical" evidence="8">
    <location>
        <begin position="341"/>
        <end position="363"/>
    </location>
</feature>
<proteinExistence type="predicted"/>
<feature type="domain" description="Major facilitator superfamily (MFS) profile" evidence="9">
    <location>
        <begin position="24"/>
        <end position="430"/>
    </location>
</feature>
<dbReference type="PROSITE" id="PS00217">
    <property type="entry name" value="SUGAR_TRANSPORT_2"/>
    <property type="match status" value="1"/>
</dbReference>
<dbReference type="PANTHER" id="PTHR43528">
    <property type="entry name" value="ALPHA-KETOGLUTARATE PERMEASE"/>
    <property type="match status" value="1"/>
</dbReference>
<dbReference type="AlphaFoldDB" id="A0A4P7LNN7"/>
<organism evidence="10 11">
    <name type="scientific">Cupriavidus oxalaticus</name>
    <dbReference type="NCBI Taxonomy" id="96344"/>
    <lineage>
        <taxon>Bacteria</taxon>
        <taxon>Pseudomonadati</taxon>
        <taxon>Pseudomonadota</taxon>
        <taxon>Betaproteobacteria</taxon>
        <taxon>Burkholderiales</taxon>
        <taxon>Burkholderiaceae</taxon>
        <taxon>Cupriavidus</taxon>
    </lineage>
</organism>
<feature type="transmembrane region" description="Helical" evidence="8">
    <location>
        <begin position="253"/>
        <end position="273"/>
    </location>
</feature>
<sequence length="435" mass="47919">MQTSQAQDLAQAPRAPARRTAVRTIFAGSIGNTVEWFDWSVYTVFAVYFSKQFFPGQDSTAALLSTFAVFAIGFFMRPLGGWLIGAFSDRYGRRSALTLCIMMMAGSSFVISVLPTYAQIGIWAPVLMTVARMVQGLSVGGEYGAATTYLTESAPAARRGFYGSFLYFSIAAGLLLASGMAWLMTRYMTPEALHEYGWRIPFFLGGCGSLFGFWLRHGVDETQAFTRLKAAGEIRRRSLGWVWQHHRGAMLRLMGSTVLPAFSFYLFVSYMPVYAMRKGGVTPEVAFQASAIAIALFMLALPLCGALSDRLGRRPQLIAFALANLLFLYPVVSMLNADFRTLLLIECFGMLTYALYASIAPSIMAEWFDTQVRGVGIGAAYNLVVALIGGTTPYLLTWLSSRGHEGWFFLYVGCGAFVTLVTFCKMPETRGVPLR</sequence>
<keyword evidence="5" id="KW-0769">Symport</keyword>
<keyword evidence="10" id="KW-0614">Plasmid</keyword>
<evidence type="ECO:0000256" key="8">
    <source>
        <dbReference type="SAM" id="Phobius"/>
    </source>
</evidence>
<dbReference type="InterPro" id="IPR020846">
    <property type="entry name" value="MFS_dom"/>
</dbReference>
<keyword evidence="6 8" id="KW-1133">Transmembrane helix</keyword>
<evidence type="ECO:0000256" key="6">
    <source>
        <dbReference type="ARBA" id="ARBA00022989"/>
    </source>
</evidence>
<keyword evidence="3" id="KW-1003">Cell membrane</keyword>
<dbReference type="PROSITE" id="PS50850">
    <property type="entry name" value="MFS"/>
    <property type="match status" value="1"/>
</dbReference>
<dbReference type="InterPro" id="IPR005829">
    <property type="entry name" value="Sugar_transporter_CS"/>
</dbReference>
<feature type="transmembrane region" description="Helical" evidence="8">
    <location>
        <begin position="375"/>
        <end position="396"/>
    </location>
</feature>
<dbReference type="Gene3D" id="1.20.1250.20">
    <property type="entry name" value="MFS general substrate transporter like domains"/>
    <property type="match status" value="2"/>
</dbReference>
<comment type="subcellular location">
    <subcellularLocation>
        <location evidence="1">Cell membrane</location>
        <topology evidence="1">Multi-pass membrane protein</topology>
    </subcellularLocation>
</comment>
<evidence type="ECO:0000256" key="7">
    <source>
        <dbReference type="ARBA" id="ARBA00023136"/>
    </source>
</evidence>